<evidence type="ECO:0000313" key="2">
    <source>
        <dbReference type="Proteomes" id="UP000283530"/>
    </source>
</evidence>
<gene>
    <name evidence="1" type="ORF">CKAN_01478600</name>
</gene>
<proteinExistence type="predicted"/>
<dbReference type="Proteomes" id="UP000283530">
    <property type="component" value="Unassembled WGS sequence"/>
</dbReference>
<keyword evidence="2" id="KW-1185">Reference proteome</keyword>
<dbReference type="EMBL" id="QPKB01000005">
    <property type="protein sequence ID" value="RWR85910.1"/>
    <property type="molecule type" value="Genomic_DNA"/>
</dbReference>
<protein>
    <submittedName>
        <fullName evidence="1">Uncharacterized protein</fullName>
    </submittedName>
</protein>
<dbReference type="AlphaFoldDB" id="A0A443P562"/>
<accession>A0A443P562</accession>
<sequence length="73" mass="8360">MSLGSPCVGPFALWPFPLLACEESNVHTLSAGRGEPHRSFHSFHSCRVWEKSSAQDPRVYLPPVSREWKEWNH</sequence>
<organism evidence="1 2">
    <name type="scientific">Cinnamomum micranthum f. kanehirae</name>
    <dbReference type="NCBI Taxonomy" id="337451"/>
    <lineage>
        <taxon>Eukaryota</taxon>
        <taxon>Viridiplantae</taxon>
        <taxon>Streptophyta</taxon>
        <taxon>Embryophyta</taxon>
        <taxon>Tracheophyta</taxon>
        <taxon>Spermatophyta</taxon>
        <taxon>Magnoliopsida</taxon>
        <taxon>Magnoliidae</taxon>
        <taxon>Laurales</taxon>
        <taxon>Lauraceae</taxon>
        <taxon>Cinnamomum</taxon>
    </lineage>
</organism>
<evidence type="ECO:0000313" key="1">
    <source>
        <dbReference type="EMBL" id="RWR85910.1"/>
    </source>
</evidence>
<comment type="caution">
    <text evidence="1">The sequence shown here is derived from an EMBL/GenBank/DDBJ whole genome shotgun (WGS) entry which is preliminary data.</text>
</comment>
<name>A0A443P562_9MAGN</name>
<reference evidence="1 2" key="1">
    <citation type="journal article" date="2019" name="Nat. Plants">
        <title>Stout camphor tree genome fills gaps in understanding of flowering plant genome evolution.</title>
        <authorList>
            <person name="Chaw S.M."/>
            <person name="Liu Y.C."/>
            <person name="Wu Y.W."/>
            <person name="Wang H.Y."/>
            <person name="Lin C.I."/>
            <person name="Wu C.S."/>
            <person name="Ke H.M."/>
            <person name="Chang L.Y."/>
            <person name="Hsu C.Y."/>
            <person name="Yang H.T."/>
            <person name="Sudianto E."/>
            <person name="Hsu M.H."/>
            <person name="Wu K.P."/>
            <person name="Wang L.N."/>
            <person name="Leebens-Mack J.H."/>
            <person name="Tsai I.J."/>
        </authorList>
    </citation>
    <scope>NUCLEOTIDE SEQUENCE [LARGE SCALE GENOMIC DNA]</scope>
    <source>
        <strain evidence="2">cv. Chaw 1501</strain>
        <tissue evidence="1">Young leaves</tissue>
    </source>
</reference>